<evidence type="ECO:0000313" key="4">
    <source>
        <dbReference type="Proteomes" id="UP000605970"/>
    </source>
</evidence>
<reference evidence="3" key="1">
    <citation type="journal article" date="2020" name="Ecol. Evol.">
        <title>Genome structure and content of the rice root-knot nematode (Meloidogyne graminicola).</title>
        <authorList>
            <person name="Phan N.T."/>
            <person name="Danchin E.G.J."/>
            <person name="Klopp C."/>
            <person name="Perfus-Barbeoch L."/>
            <person name="Kozlowski D.K."/>
            <person name="Koutsovoulos G.D."/>
            <person name="Lopez-Roques C."/>
            <person name="Bouchez O."/>
            <person name="Zahm M."/>
            <person name="Besnard G."/>
            <person name="Bellafiore S."/>
        </authorList>
    </citation>
    <scope>NUCLEOTIDE SEQUENCE</scope>
    <source>
        <strain evidence="3">VN-18</strain>
    </source>
</reference>
<protein>
    <submittedName>
        <fullName evidence="3">C2H2-type domain-containing protein</fullName>
    </submittedName>
</protein>
<comment type="caution">
    <text evidence="3">The sequence shown here is derived from an EMBL/GenBank/DDBJ whole genome shotgun (WGS) entry which is preliminary data.</text>
</comment>
<evidence type="ECO:0000256" key="1">
    <source>
        <dbReference type="SAM" id="MobiDB-lite"/>
    </source>
</evidence>
<feature type="compositionally biased region" description="Polar residues" evidence="1">
    <location>
        <begin position="278"/>
        <end position="290"/>
    </location>
</feature>
<evidence type="ECO:0000313" key="3">
    <source>
        <dbReference type="EMBL" id="KAF7639427.1"/>
    </source>
</evidence>
<dbReference type="InterPro" id="IPR013087">
    <property type="entry name" value="Znf_C2H2_type"/>
</dbReference>
<dbReference type="PROSITE" id="PS00028">
    <property type="entry name" value="ZINC_FINGER_C2H2_1"/>
    <property type="match status" value="1"/>
</dbReference>
<dbReference type="OrthoDB" id="45365at2759"/>
<accession>A0A8T0A0M9</accession>
<dbReference type="EMBL" id="JABEBT010000005">
    <property type="protein sequence ID" value="KAF7639427.1"/>
    <property type="molecule type" value="Genomic_DNA"/>
</dbReference>
<feature type="region of interest" description="Disordered" evidence="1">
    <location>
        <begin position="263"/>
        <end position="318"/>
    </location>
</feature>
<sequence>MDQFHSNLLLLQCQRFKASPQPFDCAIRVFVSDENGSKSKEHLLFAHSQIISNKSIPLRAQLDQQTNIALTRFLLLLQAHEENYVKGFAANGALNNFIREIKLDLSALQNGFEAFKLFITFLYGDQSAVMLNNANVSEQLILLSKLFSVPDLEMCVRSATILNLLGSHIGGNKLELSACNTSPGSSEINTEQLASFGKINKYDAPSLASIPLYAAYLQMQQKLLFLNPSSSNTFIQNSAELQTTTQPEHIKQHPFAALFHDKLPRSDSDNDNNIGEDFQSNNNQELQHSIMTRRESNTSLSSSSINSSLGNENNSLNALNEGGSAGGDLLLPPNDKEGWCRNKKYIQIVKMGFRCLLCNKVYGRYNSVSYHVTIYHRNPPIRCEEQGCQFTTREARYIHFHKYYRHQIALPESIDLASRKCPLIGCKHVSKSPAMLEKHMQRHVADCLKEGGSSSNIYVCRMPVITKDENMDSLENNDPEILKSLKIVKSMKERRNTFSGCSGSVIGSGGQCLFKANSRELMYSHLLNCHSASSLPTNITTLSADAEKQVGGEEDEDKERLLGGGKISASAPNTPPLSNPHLFSPLLSRFPCNECNFRGRTVTSLTNHKLQKHCNVNKNISQKQQNIGKHLPPTKCSSSFMLPFNSSLFNYGIFANGGSGGFSLPGSPYFSTGWKPWS</sequence>
<dbReference type="AlphaFoldDB" id="A0A8T0A0M9"/>
<keyword evidence="4" id="KW-1185">Reference proteome</keyword>
<gene>
    <name evidence="3" type="ORF">Mgra_00001100</name>
</gene>
<dbReference type="SMART" id="SM00355">
    <property type="entry name" value="ZnF_C2H2"/>
    <property type="match status" value="4"/>
</dbReference>
<organism evidence="3 4">
    <name type="scientific">Meloidogyne graminicola</name>
    <dbReference type="NCBI Taxonomy" id="189291"/>
    <lineage>
        <taxon>Eukaryota</taxon>
        <taxon>Metazoa</taxon>
        <taxon>Ecdysozoa</taxon>
        <taxon>Nematoda</taxon>
        <taxon>Chromadorea</taxon>
        <taxon>Rhabditida</taxon>
        <taxon>Tylenchina</taxon>
        <taxon>Tylenchomorpha</taxon>
        <taxon>Tylenchoidea</taxon>
        <taxon>Meloidogynidae</taxon>
        <taxon>Meloidogyninae</taxon>
        <taxon>Meloidogyne</taxon>
    </lineage>
</organism>
<name>A0A8T0A0M9_9BILA</name>
<feature type="compositionally biased region" description="Low complexity" evidence="1">
    <location>
        <begin position="297"/>
        <end position="318"/>
    </location>
</feature>
<evidence type="ECO:0000259" key="2">
    <source>
        <dbReference type="PROSITE" id="PS00028"/>
    </source>
</evidence>
<dbReference type="Proteomes" id="UP000605970">
    <property type="component" value="Unassembled WGS sequence"/>
</dbReference>
<feature type="domain" description="C2H2-type" evidence="2">
    <location>
        <begin position="355"/>
        <end position="376"/>
    </location>
</feature>
<proteinExistence type="predicted"/>